<feature type="compositionally biased region" description="Low complexity" evidence="1">
    <location>
        <begin position="59"/>
        <end position="68"/>
    </location>
</feature>
<dbReference type="OrthoDB" id="10585337at2759"/>
<dbReference type="AlphaFoldDB" id="A0A1J9PS02"/>
<dbReference type="VEuPathDB" id="FungiDB:AJ78_08408"/>
<feature type="region of interest" description="Disordered" evidence="1">
    <location>
        <begin position="56"/>
        <end position="83"/>
    </location>
</feature>
<evidence type="ECO:0000313" key="3">
    <source>
        <dbReference type="Proteomes" id="UP000182235"/>
    </source>
</evidence>
<feature type="compositionally biased region" description="Basic and acidic residues" evidence="1">
    <location>
        <begin position="74"/>
        <end position="83"/>
    </location>
</feature>
<dbReference type="Proteomes" id="UP000182235">
    <property type="component" value="Unassembled WGS sequence"/>
</dbReference>
<organism evidence="2 3">
    <name type="scientific">Emergomyces pasteurianus Ep9510</name>
    <dbReference type="NCBI Taxonomy" id="1447872"/>
    <lineage>
        <taxon>Eukaryota</taxon>
        <taxon>Fungi</taxon>
        <taxon>Dikarya</taxon>
        <taxon>Ascomycota</taxon>
        <taxon>Pezizomycotina</taxon>
        <taxon>Eurotiomycetes</taxon>
        <taxon>Eurotiomycetidae</taxon>
        <taxon>Onygenales</taxon>
        <taxon>Ajellomycetaceae</taxon>
        <taxon>Emergomyces</taxon>
    </lineage>
</organism>
<keyword evidence="3" id="KW-1185">Reference proteome</keyword>
<protein>
    <submittedName>
        <fullName evidence="2">Uncharacterized protein</fullName>
    </submittedName>
</protein>
<evidence type="ECO:0000313" key="2">
    <source>
        <dbReference type="EMBL" id="OJD10635.1"/>
    </source>
</evidence>
<feature type="region of interest" description="Disordered" evidence="1">
    <location>
        <begin position="21"/>
        <end position="40"/>
    </location>
</feature>
<gene>
    <name evidence="2" type="ORF">AJ78_08408</name>
</gene>
<dbReference type="EMBL" id="LGRN01000734">
    <property type="protein sequence ID" value="OJD10635.1"/>
    <property type="molecule type" value="Genomic_DNA"/>
</dbReference>
<proteinExistence type="predicted"/>
<reference evidence="2 3" key="1">
    <citation type="submission" date="2015-07" db="EMBL/GenBank/DDBJ databases">
        <title>Emmonsia species relationships and genome sequence.</title>
        <authorList>
            <consortium name="The Broad Institute Genomics Platform"/>
            <person name="Cuomo C.A."/>
            <person name="Munoz J.F."/>
            <person name="Imamovic A."/>
            <person name="Priest M.E."/>
            <person name="Young S."/>
            <person name="Clay O.K."/>
            <person name="McEwen J.G."/>
        </authorList>
    </citation>
    <scope>NUCLEOTIDE SEQUENCE [LARGE SCALE GENOMIC DNA]</scope>
    <source>
        <strain evidence="2 3">UAMH 9510</strain>
    </source>
</reference>
<name>A0A1J9PS02_9EURO</name>
<evidence type="ECO:0000256" key="1">
    <source>
        <dbReference type="SAM" id="MobiDB-lite"/>
    </source>
</evidence>
<comment type="caution">
    <text evidence="2">The sequence shown here is derived from an EMBL/GenBank/DDBJ whole genome shotgun (WGS) entry which is preliminary data.</text>
</comment>
<sequence>MVNLRSGGTPDLTKEYVATRTRSIQTPEAQQELKTSLSTPDINQKKVALEMFKLKDNEQNNLNSESNNDFQDLTDNRMSDTSD</sequence>
<accession>A0A1J9PS02</accession>